<name>A0A5S6R2M1_TRIMR</name>
<comment type="subcellular location">
    <subcellularLocation>
        <location evidence="2">Nucleus</location>
    </subcellularLocation>
</comment>
<dbReference type="Pfam" id="PF02373">
    <property type="entry name" value="JmjC"/>
    <property type="match status" value="1"/>
</dbReference>
<feature type="domain" description="JmjC" evidence="14">
    <location>
        <begin position="1164"/>
        <end position="1327"/>
    </location>
</feature>
<evidence type="ECO:0000259" key="14">
    <source>
        <dbReference type="PROSITE" id="PS51184"/>
    </source>
</evidence>
<dbReference type="InterPro" id="IPR051630">
    <property type="entry name" value="Corepressor-Demethylase"/>
</dbReference>
<evidence type="ECO:0000313" key="16">
    <source>
        <dbReference type="WBParaSite" id="TMUE_3000013673.1"/>
    </source>
</evidence>
<evidence type="ECO:0000256" key="3">
    <source>
        <dbReference type="ARBA" id="ARBA00022553"/>
    </source>
</evidence>
<dbReference type="Gene3D" id="1.25.40.10">
    <property type="entry name" value="Tetratricopeptide repeat domain"/>
    <property type="match status" value="2"/>
</dbReference>
<sequence length="1468" mass="166886">MKKHVRKRPPESSSAHRSRPKPAQQEDSVSEQSISLEDDGIEVKWAKPNMKTYRKLIRFRDGYTYIIVHGMFPYDSKVRPGIKTVTRDRCITVVAVHEDSCLKDFLFEVLSNYHGHFELLVERLKGRPTKEGHYKEITMKPDEADKEKGSGRVASQAQKVEVKSSKIRVKQAGVPSSAKSPDEGVKSPSFDPQLLKREIELLSGKPVVESSGEKKGQLRKSLGLSALKQTFEKAKRKKRKLFGKASYHRRSTRVEHVTLSNFPKKQARLIAKLKKAPVPLDVQEVLENRLRLLPTQLSRVTIIAQYSMTDRAAIEDRSVSKTVSSDETSSKKIELSKDVEHFQIQSDVSRRKKLKRVDDGQMDSLTTGTCGFNSCEFGSINLVHPDSRYERRLIIKALKFYEQKWLEFYAPIRNQPDVQLEEKDNRVLCEIALKLGHLNLLIHDFFKALSAYQFCYEFKQESWKDPAFLYGLALVYFHFNVHRCALELFEKLLYTHRNFAKCSEVHVRAGLCAKALFNWTLALKHLRLASADSSPSIFSKAEVQFHIAHCLELKGELRKAHDEYRNLLGLADAISPMLRASLHRQLGWLIFRDESCGAKETRIAGAINELQRSLQLDPSSGRSHYYLGRCFSSVNRAHDAFISYRHSIDKNESNADTWCSIGVLYQQQRQPFDALQAYACAIELDASLSSAWVDLGLLYEQHAQFKDALECYRNSCKHKSRADTSILERIEFFEAHWKSNPKLMENSQVQANSLPGVENISSLPIPAQLMGRQRAAHKNHIAMYLRGSLIGISLEEPDDDKPAVCLTPQQLHLMHILSQNVGNLNRQQMITLRQLQESYAVMLQQGKGDARAAEEENGTRRSSSASATDAIPPAEIANTSDISLHTSPLNELPQVTQEDLQAFLGVTDSEDLSGCLTEQDNRQKTREIKNETMFSSTSLLPPDGSALPNYDIPQALSLNAPLNVAVSISGEDVISVCKQKAMGRCKPVYDEYVPPPEPPSLSPPVVKEKLLMSTPLIVVDSKKDASMPELQYFCYEHPIVLIRGLTAALRMDLGLFSTVSLLEKAPEHQVEVQTQLEQPPDKNFNRKGELSWQFDSIRTFTSISSYGPYQAASFRQALLEEYEKSKVNGRQSMKSVALSRRRKEAQPMREIKFGANFDLSDGNLWNDQLKELAKLPPFCRVYASCNLLSHLGHAVIGMNTVQVRLKVPGSRTSAHQEHNNFAGINVNIGPGECEWFAVPVEYWFTLKTLCDRNNVDFFRDSWWPCLEELWESNVPLYRFSQKAGDVVWIGEGTIYWVHATGWCNNIAWNVGPLTSTQFSLAIERYEINKLYAFKSSVPMVHLSWQLARNVRFSDQALHELIRTVLLRSLAHCQMVLDYVCEKLGKELKHHVREPGEPSHYCCLCEVEVFNILFVLPRDERYFVHCLNCASKVDASLKRFVLLNQYHMKDLISVYDSFTLVVKKKGMTC</sequence>
<dbReference type="Pfam" id="PF21326">
    <property type="entry name" value="KDM6_GATAL"/>
    <property type="match status" value="1"/>
</dbReference>
<feature type="repeat" description="TPR" evidence="12">
    <location>
        <begin position="689"/>
        <end position="722"/>
    </location>
</feature>
<dbReference type="InterPro" id="IPR003347">
    <property type="entry name" value="JmjC_dom"/>
</dbReference>
<dbReference type="GO" id="GO:0031490">
    <property type="term" value="F:chromatin DNA binding"/>
    <property type="evidence" value="ECO:0007669"/>
    <property type="project" value="TreeGrafter"/>
</dbReference>
<evidence type="ECO:0000256" key="13">
    <source>
        <dbReference type="SAM" id="MobiDB-lite"/>
    </source>
</evidence>
<dbReference type="GO" id="GO:0044666">
    <property type="term" value="C:MLL3/4 complex"/>
    <property type="evidence" value="ECO:0007669"/>
    <property type="project" value="TreeGrafter"/>
</dbReference>
<accession>A0A5S6R2M1</accession>
<dbReference type="WBParaSite" id="TMUE_3000013673.1">
    <property type="protein sequence ID" value="TMUE_3000013673.1"/>
    <property type="gene ID" value="WBGene00291132"/>
</dbReference>
<evidence type="ECO:0000256" key="6">
    <source>
        <dbReference type="ARBA" id="ARBA00022853"/>
    </source>
</evidence>
<feature type="compositionally biased region" description="Basic and acidic residues" evidence="13">
    <location>
        <begin position="141"/>
        <end position="150"/>
    </location>
</feature>
<dbReference type="Gene3D" id="2.60.120.650">
    <property type="entry name" value="Cupin"/>
    <property type="match status" value="1"/>
</dbReference>
<dbReference type="Gene3D" id="1.20.58.1370">
    <property type="match status" value="1"/>
</dbReference>
<keyword evidence="4" id="KW-0479">Metal-binding</keyword>
<keyword evidence="3" id="KW-0597">Phosphoprotein</keyword>
<dbReference type="SMART" id="SM00558">
    <property type="entry name" value="JmjC"/>
    <property type="match status" value="1"/>
</dbReference>
<feature type="region of interest" description="Disordered" evidence="13">
    <location>
        <begin position="846"/>
        <end position="873"/>
    </location>
</feature>
<dbReference type="GO" id="GO:0046872">
    <property type="term" value="F:metal ion binding"/>
    <property type="evidence" value="ECO:0007669"/>
    <property type="project" value="UniProtKB-KW"/>
</dbReference>
<evidence type="ECO:0000313" key="15">
    <source>
        <dbReference type="Proteomes" id="UP000046395"/>
    </source>
</evidence>
<dbReference type="InterPro" id="IPR011990">
    <property type="entry name" value="TPR-like_helical_dom_sf"/>
</dbReference>
<dbReference type="Proteomes" id="UP000046395">
    <property type="component" value="Unassembled WGS sequence"/>
</dbReference>
<dbReference type="Gene3D" id="2.10.110.20">
    <property type="match status" value="1"/>
</dbReference>
<evidence type="ECO:0000256" key="5">
    <source>
        <dbReference type="ARBA" id="ARBA00022833"/>
    </source>
</evidence>
<evidence type="ECO:0000256" key="4">
    <source>
        <dbReference type="ARBA" id="ARBA00022723"/>
    </source>
</evidence>
<dbReference type="PROSITE" id="PS50005">
    <property type="entry name" value="TPR"/>
    <property type="match status" value="1"/>
</dbReference>
<dbReference type="PANTHER" id="PTHR14017">
    <property type="entry name" value="LYSINE-SPECIFIC DEMETHYLASE"/>
    <property type="match status" value="1"/>
</dbReference>
<evidence type="ECO:0000256" key="11">
    <source>
        <dbReference type="ARBA" id="ARBA00034483"/>
    </source>
</evidence>
<feature type="compositionally biased region" description="Polar residues" evidence="13">
    <location>
        <begin position="25"/>
        <end position="34"/>
    </location>
</feature>
<keyword evidence="9" id="KW-0408">Iron</keyword>
<keyword evidence="8" id="KW-0560">Oxidoreductase</keyword>
<keyword evidence="15" id="KW-1185">Reference proteome</keyword>
<evidence type="ECO:0000256" key="7">
    <source>
        <dbReference type="ARBA" id="ARBA00022964"/>
    </source>
</evidence>
<evidence type="ECO:0000256" key="9">
    <source>
        <dbReference type="ARBA" id="ARBA00023004"/>
    </source>
</evidence>
<dbReference type="PROSITE" id="PS51184">
    <property type="entry name" value="JMJC"/>
    <property type="match status" value="1"/>
</dbReference>
<protein>
    <submittedName>
        <fullName evidence="16">JmjC domain-containing protein</fullName>
    </submittedName>
</protein>
<dbReference type="Pfam" id="PF21322">
    <property type="entry name" value="KDM6_C-hel"/>
    <property type="match status" value="1"/>
</dbReference>
<proteinExistence type="inferred from homology"/>
<dbReference type="GO" id="GO:0000978">
    <property type="term" value="F:RNA polymerase II cis-regulatory region sequence-specific DNA binding"/>
    <property type="evidence" value="ECO:0007669"/>
    <property type="project" value="TreeGrafter"/>
</dbReference>
<reference evidence="16" key="1">
    <citation type="submission" date="2019-12" db="UniProtKB">
        <authorList>
            <consortium name="WormBaseParasite"/>
        </authorList>
    </citation>
    <scope>IDENTIFICATION</scope>
</reference>
<dbReference type="GO" id="GO:0071558">
    <property type="term" value="F:histone H3K27me2/H3K27me3 demethylase activity"/>
    <property type="evidence" value="ECO:0007669"/>
    <property type="project" value="TreeGrafter"/>
</dbReference>
<dbReference type="SMART" id="SM00028">
    <property type="entry name" value="TPR"/>
    <property type="match status" value="6"/>
</dbReference>
<keyword evidence="12" id="KW-0802">TPR repeat</keyword>
<feature type="compositionally biased region" description="Basic and acidic residues" evidence="13">
    <location>
        <begin position="848"/>
        <end position="859"/>
    </location>
</feature>
<evidence type="ECO:0000256" key="2">
    <source>
        <dbReference type="ARBA" id="ARBA00004123"/>
    </source>
</evidence>
<feature type="region of interest" description="Disordered" evidence="13">
    <location>
        <begin position="141"/>
        <end position="190"/>
    </location>
</feature>
<dbReference type="InterPro" id="IPR048560">
    <property type="entry name" value="KDM6A_B-like_GATAL"/>
</dbReference>
<evidence type="ECO:0000256" key="12">
    <source>
        <dbReference type="PROSITE-ProRule" id="PRU00339"/>
    </source>
</evidence>
<feature type="region of interest" description="Disordered" evidence="13">
    <location>
        <begin position="1"/>
        <end position="34"/>
    </location>
</feature>
<keyword evidence="5" id="KW-0862">Zinc</keyword>
<comment type="similarity">
    <text evidence="11">Belongs to the UTX family.</text>
</comment>
<evidence type="ECO:0000256" key="8">
    <source>
        <dbReference type="ARBA" id="ARBA00023002"/>
    </source>
</evidence>
<dbReference type="SUPFAM" id="SSF48452">
    <property type="entry name" value="TPR-like"/>
    <property type="match status" value="2"/>
</dbReference>
<dbReference type="InterPro" id="IPR046941">
    <property type="entry name" value="KDM6_GATAL_sf"/>
</dbReference>
<dbReference type="InterPro" id="IPR048562">
    <property type="entry name" value="KDM6A_B-like_C-hel"/>
</dbReference>
<dbReference type="GO" id="GO:0010468">
    <property type="term" value="P:regulation of gene expression"/>
    <property type="evidence" value="ECO:0007669"/>
    <property type="project" value="TreeGrafter"/>
</dbReference>
<dbReference type="SUPFAM" id="SSF51197">
    <property type="entry name" value="Clavaminate synthase-like"/>
    <property type="match status" value="1"/>
</dbReference>
<keyword evidence="7" id="KW-0223">Dioxygenase</keyword>
<dbReference type="PANTHER" id="PTHR14017:SF1">
    <property type="entry name" value="LD02225P"/>
    <property type="match status" value="1"/>
</dbReference>
<evidence type="ECO:0000256" key="10">
    <source>
        <dbReference type="ARBA" id="ARBA00023242"/>
    </source>
</evidence>
<dbReference type="STRING" id="70415.A0A5S6R2M1"/>
<dbReference type="InterPro" id="IPR019734">
    <property type="entry name" value="TPR_rpt"/>
</dbReference>
<organism evidence="15 16">
    <name type="scientific">Trichuris muris</name>
    <name type="common">Mouse whipworm</name>
    <dbReference type="NCBI Taxonomy" id="70415"/>
    <lineage>
        <taxon>Eukaryota</taxon>
        <taxon>Metazoa</taxon>
        <taxon>Ecdysozoa</taxon>
        <taxon>Nematoda</taxon>
        <taxon>Enoplea</taxon>
        <taxon>Dorylaimia</taxon>
        <taxon>Trichinellida</taxon>
        <taxon>Trichuridae</taxon>
        <taxon>Trichuris</taxon>
    </lineage>
</organism>
<comment type="cofactor">
    <cofactor evidence="1">
        <name>Fe(2+)</name>
        <dbReference type="ChEBI" id="CHEBI:29033"/>
    </cofactor>
</comment>
<evidence type="ECO:0000256" key="1">
    <source>
        <dbReference type="ARBA" id="ARBA00001954"/>
    </source>
</evidence>
<keyword evidence="10" id="KW-0539">Nucleus</keyword>
<keyword evidence="6" id="KW-0156">Chromatin regulator</keyword>